<keyword evidence="1" id="KW-0732">Signal</keyword>
<keyword evidence="3" id="KW-1185">Reference proteome</keyword>
<feature type="signal peptide" evidence="1">
    <location>
        <begin position="1"/>
        <end position="23"/>
    </location>
</feature>
<name>A0A4R6T0C9_9SPHI</name>
<proteinExistence type="predicted"/>
<reference evidence="2 3" key="1">
    <citation type="submission" date="2019-03" db="EMBL/GenBank/DDBJ databases">
        <title>Genomic Encyclopedia of Archaeal and Bacterial Type Strains, Phase II (KMG-II): from individual species to whole genera.</title>
        <authorList>
            <person name="Goeker M."/>
        </authorList>
    </citation>
    <scope>NUCLEOTIDE SEQUENCE [LARGE SCALE GENOMIC DNA]</scope>
    <source>
        <strain evidence="2 3">DSM 19035</strain>
    </source>
</reference>
<comment type="caution">
    <text evidence="2">The sequence shown here is derived from an EMBL/GenBank/DDBJ whole genome shotgun (WGS) entry which is preliminary data.</text>
</comment>
<sequence length="79" mass="7926">MKKLIFAAALAIVAVGGALTSEATVVYPSGSNTPYDCAAGSTLCSTITPTPLYIVSFASGNQGKPNTLAPAGTENALYD</sequence>
<accession>A0A4R6T0C9</accession>
<dbReference type="Proteomes" id="UP000295620">
    <property type="component" value="Unassembled WGS sequence"/>
</dbReference>
<feature type="chain" id="PRO_5020394344" evidence="1">
    <location>
        <begin position="24"/>
        <end position="79"/>
    </location>
</feature>
<evidence type="ECO:0000313" key="3">
    <source>
        <dbReference type="Proteomes" id="UP000295620"/>
    </source>
</evidence>
<organism evidence="2 3">
    <name type="scientific">Pedobacter metabolipauper</name>
    <dbReference type="NCBI Taxonomy" id="425513"/>
    <lineage>
        <taxon>Bacteria</taxon>
        <taxon>Pseudomonadati</taxon>
        <taxon>Bacteroidota</taxon>
        <taxon>Sphingobacteriia</taxon>
        <taxon>Sphingobacteriales</taxon>
        <taxon>Sphingobacteriaceae</taxon>
        <taxon>Pedobacter</taxon>
    </lineage>
</organism>
<evidence type="ECO:0000313" key="2">
    <source>
        <dbReference type="EMBL" id="TDQ10275.1"/>
    </source>
</evidence>
<gene>
    <name evidence="2" type="ORF">ATK78_2441</name>
</gene>
<dbReference type="RefSeq" id="WP_133576294.1">
    <property type="nucleotide sequence ID" value="NZ_SNYC01000004.1"/>
</dbReference>
<dbReference type="AlphaFoldDB" id="A0A4R6T0C9"/>
<protein>
    <submittedName>
        <fullName evidence="2">Uncharacterized protein</fullName>
    </submittedName>
</protein>
<dbReference type="EMBL" id="SNYC01000004">
    <property type="protein sequence ID" value="TDQ10275.1"/>
    <property type="molecule type" value="Genomic_DNA"/>
</dbReference>
<evidence type="ECO:0000256" key="1">
    <source>
        <dbReference type="SAM" id="SignalP"/>
    </source>
</evidence>